<dbReference type="EMBL" id="JAROYR010000007">
    <property type="protein sequence ID" value="MDH5157885.1"/>
    <property type="molecule type" value="Genomic_DNA"/>
</dbReference>
<accession>A0ABT6J042</accession>
<dbReference type="RefSeq" id="WP_154409359.1">
    <property type="nucleotide sequence ID" value="NZ_CP033735.1"/>
</dbReference>
<keyword evidence="3" id="KW-1185">Reference proteome</keyword>
<comment type="caution">
    <text evidence="2">The sequence shown here is derived from an EMBL/GenBank/DDBJ whole genome shotgun (WGS) entry which is preliminary data.</text>
</comment>
<protein>
    <submittedName>
        <fullName evidence="2">Uncharacterized protein</fullName>
    </submittedName>
</protein>
<gene>
    <name evidence="2" type="ORF">P5X59_06055</name>
</gene>
<reference evidence="2 3" key="1">
    <citation type="submission" date="2023-03" db="EMBL/GenBank/DDBJ databases">
        <title>Bacterial isolates from washroom surfaces on a university campus.</title>
        <authorList>
            <person name="Holman D.B."/>
            <person name="Gzyl K.E."/>
            <person name="Taheri A.E."/>
        </authorList>
    </citation>
    <scope>NUCLEOTIDE SEQUENCE [LARGE SCALE GENOMIC DNA]</scope>
    <source>
        <strain evidence="2 3">RD01</strain>
    </source>
</reference>
<sequence length="79" mass="8624">MYIVRLLSILSFLCSLAITVVIIYGVIMMAGDLMGLTTFNNQLLIVGLAFVLLSGLFGKSKPRLSMLVLFIGFIIVIVN</sequence>
<keyword evidence="1" id="KW-0472">Membrane</keyword>
<evidence type="ECO:0000313" key="3">
    <source>
        <dbReference type="Proteomes" id="UP001159200"/>
    </source>
</evidence>
<proteinExistence type="predicted"/>
<keyword evidence="1" id="KW-0812">Transmembrane</keyword>
<dbReference type="Proteomes" id="UP001159200">
    <property type="component" value="Unassembled WGS sequence"/>
</dbReference>
<keyword evidence="1" id="KW-1133">Transmembrane helix</keyword>
<evidence type="ECO:0000313" key="2">
    <source>
        <dbReference type="EMBL" id="MDH5157885.1"/>
    </source>
</evidence>
<feature type="transmembrane region" description="Helical" evidence="1">
    <location>
        <begin position="6"/>
        <end position="27"/>
    </location>
</feature>
<feature type="transmembrane region" description="Helical" evidence="1">
    <location>
        <begin position="63"/>
        <end position="78"/>
    </location>
</feature>
<organism evidence="2 3">
    <name type="scientific">Staphylococcus cohnii</name>
    <dbReference type="NCBI Taxonomy" id="29382"/>
    <lineage>
        <taxon>Bacteria</taxon>
        <taxon>Bacillati</taxon>
        <taxon>Bacillota</taxon>
        <taxon>Bacilli</taxon>
        <taxon>Bacillales</taxon>
        <taxon>Staphylococcaceae</taxon>
        <taxon>Staphylococcus</taxon>
        <taxon>Staphylococcus cohnii species complex</taxon>
    </lineage>
</organism>
<feature type="transmembrane region" description="Helical" evidence="1">
    <location>
        <begin position="39"/>
        <end position="57"/>
    </location>
</feature>
<evidence type="ECO:0000256" key="1">
    <source>
        <dbReference type="SAM" id="Phobius"/>
    </source>
</evidence>
<name>A0ABT6J042_9STAP</name>